<dbReference type="AlphaFoldDB" id="A0A1D6P0Y3"/>
<organism evidence="3">
    <name type="scientific">Zea mays</name>
    <name type="common">Maize</name>
    <dbReference type="NCBI Taxonomy" id="4577"/>
    <lineage>
        <taxon>Eukaryota</taxon>
        <taxon>Viridiplantae</taxon>
        <taxon>Streptophyta</taxon>
        <taxon>Embryophyta</taxon>
        <taxon>Tracheophyta</taxon>
        <taxon>Spermatophyta</taxon>
        <taxon>Magnoliopsida</taxon>
        <taxon>Liliopsida</taxon>
        <taxon>Poales</taxon>
        <taxon>Poaceae</taxon>
        <taxon>PACMAD clade</taxon>
        <taxon>Panicoideae</taxon>
        <taxon>Andropogonodae</taxon>
        <taxon>Andropogoneae</taxon>
        <taxon>Tripsacinae</taxon>
        <taxon>Zea</taxon>
    </lineage>
</organism>
<dbReference type="GO" id="GO:0009908">
    <property type="term" value="P:flower development"/>
    <property type="evidence" value="ECO:0007669"/>
    <property type="project" value="UniProtKB-KW"/>
</dbReference>
<evidence type="ECO:0000313" key="3">
    <source>
        <dbReference type="EMBL" id="AQL03740.1"/>
    </source>
</evidence>
<comment type="similarity">
    <text evidence="1">Belongs to the Frigida family.</text>
</comment>
<dbReference type="GO" id="GO:0030154">
    <property type="term" value="P:cell differentiation"/>
    <property type="evidence" value="ECO:0007669"/>
    <property type="project" value="UniProtKB-KW"/>
</dbReference>
<feature type="compositionally biased region" description="Low complexity" evidence="2">
    <location>
        <begin position="1"/>
        <end position="12"/>
    </location>
</feature>
<keyword evidence="1" id="KW-0221">Differentiation</keyword>
<evidence type="ECO:0000256" key="1">
    <source>
        <dbReference type="RuleBase" id="RU364012"/>
    </source>
</evidence>
<sequence length="97" mass="11000">MPSSRSRSTTSTPSPPRAHHRLRIRRPPPTPARPRACAYSTAFLGFVVARHKEWNTLWAEVPTALKLCVDPNKFIMDVVTDVFPVDRREFRSSADLA</sequence>
<protein>
    <recommendedName>
        <fullName evidence="1">FRIGIDA-like protein</fullName>
    </recommendedName>
</protein>
<dbReference type="EMBL" id="CM000785">
    <property type="protein sequence ID" value="AQL03740.1"/>
    <property type="molecule type" value="Genomic_DNA"/>
</dbReference>
<dbReference type="Pfam" id="PF07899">
    <property type="entry name" value="Frigida"/>
    <property type="match status" value="1"/>
</dbReference>
<gene>
    <name evidence="3" type="ORF">ZEAMMB73_Zm00001d046122</name>
</gene>
<proteinExistence type="inferred from homology"/>
<reference evidence="3" key="1">
    <citation type="submission" date="2015-12" db="EMBL/GenBank/DDBJ databases">
        <title>Update maize B73 reference genome by single molecule sequencing technologies.</title>
        <authorList>
            <consortium name="Maize Genome Sequencing Project"/>
            <person name="Ware D."/>
        </authorList>
    </citation>
    <scope>NUCLEOTIDE SEQUENCE</scope>
    <source>
        <tissue evidence="3">Seedling</tissue>
    </source>
</reference>
<feature type="region of interest" description="Disordered" evidence="2">
    <location>
        <begin position="1"/>
        <end position="34"/>
    </location>
</feature>
<dbReference type="InParanoid" id="A0A1D6P0Y3"/>
<name>A0A1D6P0Y3_MAIZE</name>
<dbReference type="SMR" id="A0A1D6P0Y3"/>
<keyword evidence="1" id="KW-0217">Developmental protein</keyword>
<accession>A0A1D6P0Y3</accession>
<feature type="compositionally biased region" description="Basic residues" evidence="2">
    <location>
        <begin position="17"/>
        <end position="26"/>
    </location>
</feature>
<dbReference type="InterPro" id="IPR012474">
    <property type="entry name" value="Frigida"/>
</dbReference>
<evidence type="ECO:0000256" key="2">
    <source>
        <dbReference type="SAM" id="MobiDB-lite"/>
    </source>
</evidence>
<keyword evidence="1" id="KW-0287">Flowering</keyword>